<organism evidence="2 3">
    <name type="scientific">Sphaeroforma arctica JP610</name>
    <dbReference type="NCBI Taxonomy" id="667725"/>
    <lineage>
        <taxon>Eukaryota</taxon>
        <taxon>Ichthyosporea</taxon>
        <taxon>Ichthyophonida</taxon>
        <taxon>Sphaeroforma</taxon>
    </lineage>
</organism>
<dbReference type="RefSeq" id="XP_014150305.1">
    <property type="nucleotide sequence ID" value="XM_014294830.1"/>
</dbReference>
<feature type="compositionally biased region" description="Basic and acidic residues" evidence="1">
    <location>
        <begin position="421"/>
        <end position="441"/>
    </location>
</feature>
<proteinExistence type="predicted"/>
<feature type="compositionally biased region" description="Acidic residues" evidence="1">
    <location>
        <begin position="389"/>
        <end position="404"/>
    </location>
</feature>
<dbReference type="EMBL" id="KQ243121">
    <property type="protein sequence ID" value="KNC76403.1"/>
    <property type="molecule type" value="Genomic_DNA"/>
</dbReference>
<dbReference type="GeneID" id="25911598"/>
<feature type="non-terminal residue" evidence="2">
    <location>
        <position position="1"/>
    </location>
</feature>
<evidence type="ECO:0000313" key="2">
    <source>
        <dbReference type="EMBL" id="KNC76403.1"/>
    </source>
</evidence>
<name>A0A0L0FK33_9EUKA</name>
<reference evidence="2 3" key="1">
    <citation type="submission" date="2011-02" db="EMBL/GenBank/DDBJ databases">
        <title>The Genome Sequence of Sphaeroforma arctica JP610.</title>
        <authorList>
            <consortium name="The Broad Institute Genome Sequencing Platform"/>
            <person name="Russ C."/>
            <person name="Cuomo C."/>
            <person name="Young S.K."/>
            <person name="Zeng Q."/>
            <person name="Gargeya S."/>
            <person name="Alvarado L."/>
            <person name="Berlin A."/>
            <person name="Chapman S.B."/>
            <person name="Chen Z."/>
            <person name="Freedman E."/>
            <person name="Gellesch M."/>
            <person name="Goldberg J."/>
            <person name="Griggs A."/>
            <person name="Gujja S."/>
            <person name="Heilman E."/>
            <person name="Heiman D."/>
            <person name="Howarth C."/>
            <person name="Mehta T."/>
            <person name="Neiman D."/>
            <person name="Pearson M."/>
            <person name="Roberts A."/>
            <person name="Saif S."/>
            <person name="Shea T."/>
            <person name="Shenoy N."/>
            <person name="Sisk P."/>
            <person name="Stolte C."/>
            <person name="Sykes S."/>
            <person name="White J."/>
            <person name="Yandava C."/>
            <person name="Burger G."/>
            <person name="Gray M.W."/>
            <person name="Holland P.W.H."/>
            <person name="King N."/>
            <person name="Lang F.B.F."/>
            <person name="Roger A.J."/>
            <person name="Ruiz-Trillo I."/>
            <person name="Haas B."/>
            <person name="Nusbaum C."/>
            <person name="Birren B."/>
        </authorList>
    </citation>
    <scope>NUCLEOTIDE SEQUENCE [LARGE SCALE GENOMIC DNA]</scope>
    <source>
        <strain evidence="2 3">JP610</strain>
    </source>
</reference>
<sequence length="590" mass="61806">SFALHVLASAHSLNKPFCWLQEVCKVIGDFLKGALKTAQSTRAKAAVVRRTSKPKEMGQTALDKIKGDKGQAANKSTDKEKHKKQSPGRPKAVQASGAQGATGSLGNDIHDNAHQSGTTPAGAKISAHNVTGTNETNAGAASEVAMIVPITSAPDNPLGAKTTAELTAEKNAERLSLELKARHDALTCTERPEDLESDDPLGCMEDERAHRRNGEDRAPGAVDMDTSDDSGGDDDKVDEGGGADGRDTDHNRKRNNSDENAPDFKDKANQSRTHTDEMPIEANEDTRERRLSIQSKGSGDENGPIEGSGKKEDNDSDNDDDNNQDNDSSSEDGSGSGSGKGSGSESSSDDNNDSADENESANDDEGDSDTDGPAKTSKDSSVQCSSSNDSDDDEEVDNEQEGSDNSDNSDHSDCDSDSDSETTRDTDHTTSPQRDRGKDTQTDNTETGNDISTHKHVEGGGTSTRADTDAGGDPDTRVEASVGKALTAQGDAGVNAVVSDIGDDHAMATDLHVTVDTDAFPKVMDVDVHTAPSGIETVEDVWAMGVGDGEAAIGEASLGLSGGLFHDAEGFDAMVQQATVNMDSDDNGIR</sequence>
<feature type="compositionally biased region" description="Polar residues" evidence="1">
    <location>
        <begin position="442"/>
        <end position="451"/>
    </location>
</feature>
<dbReference type="Proteomes" id="UP000054560">
    <property type="component" value="Unassembled WGS sequence"/>
</dbReference>
<dbReference type="AlphaFoldDB" id="A0A0L0FK33"/>
<evidence type="ECO:0000256" key="1">
    <source>
        <dbReference type="SAM" id="MobiDB-lite"/>
    </source>
</evidence>
<feature type="compositionally biased region" description="Acidic residues" evidence="1">
    <location>
        <begin position="347"/>
        <end position="370"/>
    </location>
</feature>
<gene>
    <name evidence="2" type="ORF">SARC_11094</name>
</gene>
<feature type="region of interest" description="Disordered" evidence="1">
    <location>
        <begin position="188"/>
        <end position="477"/>
    </location>
</feature>
<feature type="compositionally biased region" description="Low complexity" evidence="1">
    <location>
        <begin position="379"/>
        <end position="388"/>
    </location>
</feature>
<feature type="compositionally biased region" description="Acidic residues" evidence="1">
    <location>
        <begin position="314"/>
        <end position="330"/>
    </location>
</feature>
<protein>
    <submittedName>
        <fullName evidence="2">Uncharacterized protein</fullName>
    </submittedName>
</protein>
<feature type="compositionally biased region" description="Polar residues" evidence="1">
    <location>
        <begin position="96"/>
        <end position="105"/>
    </location>
</feature>
<feature type="compositionally biased region" description="Basic and acidic residues" evidence="1">
    <location>
        <begin position="205"/>
        <end position="218"/>
    </location>
</feature>
<dbReference type="STRING" id="667725.A0A0L0FK33"/>
<feature type="compositionally biased region" description="Basic and acidic residues" evidence="1">
    <location>
        <begin position="262"/>
        <end position="277"/>
    </location>
</feature>
<feature type="compositionally biased region" description="Acidic residues" evidence="1">
    <location>
        <begin position="225"/>
        <end position="237"/>
    </location>
</feature>
<feature type="region of interest" description="Disordered" evidence="1">
    <location>
        <begin position="46"/>
        <end position="125"/>
    </location>
</feature>
<evidence type="ECO:0000313" key="3">
    <source>
        <dbReference type="Proteomes" id="UP000054560"/>
    </source>
</evidence>
<accession>A0A0L0FK33</accession>
<keyword evidence="3" id="KW-1185">Reference proteome</keyword>